<evidence type="ECO:0000256" key="4">
    <source>
        <dbReference type="ARBA" id="ARBA00023125"/>
    </source>
</evidence>
<organism evidence="11 12">
    <name type="scientific">Caerostris darwini</name>
    <dbReference type="NCBI Taxonomy" id="1538125"/>
    <lineage>
        <taxon>Eukaryota</taxon>
        <taxon>Metazoa</taxon>
        <taxon>Ecdysozoa</taxon>
        <taxon>Arthropoda</taxon>
        <taxon>Chelicerata</taxon>
        <taxon>Arachnida</taxon>
        <taxon>Araneae</taxon>
        <taxon>Araneomorphae</taxon>
        <taxon>Entelegynae</taxon>
        <taxon>Araneoidea</taxon>
        <taxon>Araneidae</taxon>
        <taxon>Caerostris</taxon>
    </lineage>
</organism>
<reference evidence="11 12" key="1">
    <citation type="submission" date="2021-06" db="EMBL/GenBank/DDBJ databases">
        <title>Caerostris darwini draft genome.</title>
        <authorList>
            <person name="Kono N."/>
            <person name="Arakawa K."/>
        </authorList>
    </citation>
    <scope>NUCLEOTIDE SEQUENCE [LARGE SCALE GENOMIC DNA]</scope>
</reference>
<dbReference type="SUPFAM" id="SSF46689">
    <property type="entry name" value="Homeodomain-like"/>
    <property type="match status" value="1"/>
</dbReference>
<evidence type="ECO:0000256" key="6">
    <source>
        <dbReference type="ARBA" id="ARBA00023242"/>
    </source>
</evidence>
<keyword evidence="4 7" id="KW-0238">DNA-binding</keyword>
<dbReference type="PANTHER" id="PTHR45659">
    <property type="entry name" value="HOMEOBOX PROTEIN HOX"/>
    <property type="match status" value="1"/>
</dbReference>
<keyword evidence="6 7" id="KW-0539">Nucleus</keyword>
<dbReference type="Pfam" id="PF00046">
    <property type="entry name" value="Homeodomain"/>
    <property type="match status" value="1"/>
</dbReference>
<protein>
    <submittedName>
        <fullName evidence="11">Homeotic protein ultrabithorax</fullName>
    </submittedName>
</protein>
<dbReference type="PRINTS" id="PR00024">
    <property type="entry name" value="HOMEOBOX"/>
</dbReference>
<name>A0AAV4WZ65_9ARAC</name>
<dbReference type="GO" id="GO:0009952">
    <property type="term" value="P:anterior/posterior pattern specification"/>
    <property type="evidence" value="ECO:0007669"/>
    <property type="project" value="TreeGrafter"/>
</dbReference>
<dbReference type="InterPro" id="IPR009057">
    <property type="entry name" value="Homeodomain-like_sf"/>
</dbReference>
<evidence type="ECO:0000256" key="7">
    <source>
        <dbReference type="PROSITE-ProRule" id="PRU00108"/>
    </source>
</evidence>
<dbReference type="GO" id="GO:0000981">
    <property type="term" value="F:DNA-binding transcription factor activity, RNA polymerase II-specific"/>
    <property type="evidence" value="ECO:0007669"/>
    <property type="project" value="InterPro"/>
</dbReference>
<evidence type="ECO:0000256" key="3">
    <source>
        <dbReference type="ARBA" id="ARBA00022473"/>
    </source>
</evidence>
<dbReference type="InterPro" id="IPR020479">
    <property type="entry name" value="HD_metazoa"/>
</dbReference>
<evidence type="ECO:0000313" key="11">
    <source>
        <dbReference type="EMBL" id="GIY86899.1"/>
    </source>
</evidence>
<keyword evidence="12" id="KW-1185">Reference proteome</keyword>
<evidence type="ECO:0000256" key="9">
    <source>
        <dbReference type="SAM" id="MobiDB-lite"/>
    </source>
</evidence>
<evidence type="ECO:0000256" key="1">
    <source>
        <dbReference type="ARBA" id="ARBA00004123"/>
    </source>
</evidence>
<dbReference type="FunFam" id="1.10.10.60:FF:000193">
    <property type="entry name" value="Ultrabithorax, isoform C"/>
    <property type="match status" value="1"/>
</dbReference>
<dbReference type="InterPro" id="IPR001356">
    <property type="entry name" value="HD"/>
</dbReference>
<dbReference type="SMART" id="SM00389">
    <property type="entry name" value="HOX"/>
    <property type="match status" value="1"/>
</dbReference>
<gene>
    <name evidence="11" type="primary">Ubx</name>
    <name evidence="11" type="ORF">CDAR_289621</name>
</gene>
<evidence type="ECO:0000259" key="10">
    <source>
        <dbReference type="PROSITE" id="PS50071"/>
    </source>
</evidence>
<keyword evidence="3" id="KW-0217">Developmental protein</keyword>
<keyword evidence="5 7" id="KW-0371">Homeobox</keyword>
<feature type="compositionally biased region" description="Low complexity" evidence="9">
    <location>
        <begin position="115"/>
        <end position="136"/>
    </location>
</feature>
<proteinExistence type="inferred from homology"/>
<comment type="similarity">
    <text evidence="2">Belongs to the Antp homeobox family.</text>
</comment>
<evidence type="ECO:0000256" key="5">
    <source>
        <dbReference type="ARBA" id="ARBA00023155"/>
    </source>
</evidence>
<dbReference type="GO" id="GO:0000978">
    <property type="term" value="F:RNA polymerase II cis-regulatory region sequence-specific DNA binding"/>
    <property type="evidence" value="ECO:0007669"/>
    <property type="project" value="TreeGrafter"/>
</dbReference>
<evidence type="ECO:0000256" key="2">
    <source>
        <dbReference type="ARBA" id="ARBA00009107"/>
    </source>
</evidence>
<sequence>MTASTESRKLKVNRGADCKIQQCLSALKDFIGPGGVRRRGRQTYTRFQTLELEKEFHTNHYLTRRRRIEMAHSLCLTERQIKIWFQNRRMKLKKEIQAIKELNEQERQSQAKAATTTNNSMNHTNSTNNNSSSTKTVEGSTTININATKT</sequence>
<accession>A0AAV4WZ65</accession>
<evidence type="ECO:0000256" key="8">
    <source>
        <dbReference type="RuleBase" id="RU000682"/>
    </source>
</evidence>
<dbReference type="PROSITE" id="PS00027">
    <property type="entry name" value="HOMEOBOX_1"/>
    <property type="match status" value="1"/>
</dbReference>
<dbReference type="InterPro" id="IPR017970">
    <property type="entry name" value="Homeobox_CS"/>
</dbReference>
<feature type="domain" description="Homeobox" evidence="10">
    <location>
        <begin position="35"/>
        <end position="95"/>
    </location>
</feature>
<dbReference type="CDD" id="cd00086">
    <property type="entry name" value="homeodomain"/>
    <property type="match status" value="1"/>
</dbReference>
<dbReference type="Proteomes" id="UP001054837">
    <property type="component" value="Unassembled WGS sequence"/>
</dbReference>
<dbReference type="GO" id="GO:0005634">
    <property type="term" value="C:nucleus"/>
    <property type="evidence" value="ECO:0007669"/>
    <property type="project" value="UniProtKB-SubCell"/>
</dbReference>
<comment type="caution">
    <text evidence="11">The sequence shown here is derived from an EMBL/GenBank/DDBJ whole genome shotgun (WGS) entry which is preliminary data.</text>
</comment>
<dbReference type="AlphaFoldDB" id="A0AAV4WZ65"/>
<dbReference type="Gene3D" id="1.10.10.60">
    <property type="entry name" value="Homeodomain-like"/>
    <property type="match status" value="1"/>
</dbReference>
<dbReference type="PROSITE" id="PS50071">
    <property type="entry name" value="HOMEOBOX_2"/>
    <property type="match status" value="1"/>
</dbReference>
<dbReference type="EMBL" id="BPLQ01015260">
    <property type="protein sequence ID" value="GIY86899.1"/>
    <property type="molecule type" value="Genomic_DNA"/>
</dbReference>
<dbReference type="PANTHER" id="PTHR45659:SF21">
    <property type="entry name" value="HOMEOTIC PROTEIN ULTRABITHORAX"/>
    <property type="match status" value="1"/>
</dbReference>
<feature type="compositionally biased region" description="Polar residues" evidence="9">
    <location>
        <begin position="137"/>
        <end position="150"/>
    </location>
</feature>
<feature type="DNA-binding region" description="Homeobox" evidence="7">
    <location>
        <begin position="37"/>
        <end position="96"/>
    </location>
</feature>
<dbReference type="InterPro" id="IPR050296">
    <property type="entry name" value="Antp_homeobox"/>
</dbReference>
<evidence type="ECO:0000313" key="12">
    <source>
        <dbReference type="Proteomes" id="UP001054837"/>
    </source>
</evidence>
<comment type="subcellular location">
    <subcellularLocation>
        <location evidence="1 7 8">Nucleus</location>
    </subcellularLocation>
</comment>
<feature type="region of interest" description="Disordered" evidence="9">
    <location>
        <begin position="104"/>
        <end position="150"/>
    </location>
</feature>
<dbReference type="GO" id="GO:0000122">
    <property type="term" value="P:negative regulation of transcription by RNA polymerase II"/>
    <property type="evidence" value="ECO:0007669"/>
    <property type="project" value="TreeGrafter"/>
</dbReference>